<evidence type="ECO:0000256" key="8">
    <source>
        <dbReference type="SAM" id="Phobius"/>
    </source>
</evidence>
<evidence type="ECO:0000256" key="3">
    <source>
        <dbReference type="ARBA" id="ARBA00022692"/>
    </source>
</evidence>
<accession>A0A8X7Y1Z0</accession>
<comment type="similarity">
    <text evidence="2 7">Belongs to the cytochrome P450 family.</text>
</comment>
<keyword evidence="7" id="KW-0503">Monooxygenase</keyword>
<dbReference type="PANTHER" id="PTHR24286">
    <property type="entry name" value="CYTOCHROME P450 26"/>
    <property type="match status" value="1"/>
</dbReference>
<evidence type="ECO:0000256" key="2">
    <source>
        <dbReference type="ARBA" id="ARBA00010617"/>
    </source>
</evidence>
<dbReference type="InterPro" id="IPR017972">
    <property type="entry name" value="Cyt_P450_CS"/>
</dbReference>
<dbReference type="Proteomes" id="UP000886885">
    <property type="component" value="Chromosome 19D"/>
</dbReference>
<evidence type="ECO:0000256" key="4">
    <source>
        <dbReference type="ARBA" id="ARBA00022723"/>
    </source>
</evidence>
<dbReference type="EMBL" id="JAAWWB010000038">
    <property type="protein sequence ID" value="KAG6737695.1"/>
    <property type="molecule type" value="Genomic_DNA"/>
</dbReference>
<keyword evidence="4 7" id="KW-0479">Metal-binding</keyword>
<dbReference type="GO" id="GO:0004497">
    <property type="term" value="F:monooxygenase activity"/>
    <property type="evidence" value="ECO:0007669"/>
    <property type="project" value="UniProtKB-KW"/>
</dbReference>
<dbReference type="GO" id="GO:0005506">
    <property type="term" value="F:iron ion binding"/>
    <property type="evidence" value="ECO:0007669"/>
    <property type="project" value="InterPro"/>
</dbReference>
<dbReference type="InterPro" id="IPR001128">
    <property type="entry name" value="Cyt_P450"/>
</dbReference>
<dbReference type="GO" id="GO:0016125">
    <property type="term" value="P:sterol metabolic process"/>
    <property type="evidence" value="ECO:0007669"/>
    <property type="project" value="TreeGrafter"/>
</dbReference>
<keyword evidence="5 8" id="KW-1133">Transmembrane helix</keyword>
<keyword evidence="8" id="KW-0472">Membrane</keyword>
<keyword evidence="10" id="KW-1185">Reference proteome</keyword>
<dbReference type="GO" id="GO:0016705">
    <property type="term" value="F:oxidoreductase activity, acting on paired donors, with incorporation or reduction of molecular oxygen"/>
    <property type="evidence" value="ECO:0007669"/>
    <property type="project" value="InterPro"/>
</dbReference>
<reference evidence="9" key="1">
    <citation type="journal article" date="2020" name="bioRxiv">
        <title>Hybrid origin of Populus tomentosa Carr. identified through genome sequencing and phylogenomic analysis.</title>
        <authorList>
            <person name="An X."/>
            <person name="Gao K."/>
            <person name="Chen Z."/>
            <person name="Li J."/>
            <person name="Yang X."/>
            <person name="Yang X."/>
            <person name="Zhou J."/>
            <person name="Guo T."/>
            <person name="Zhao T."/>
            <person name="Huang S."/>
            <person name="Miao D."/>
            <person name="Khan W.U."/>
            <person name="Rao P."/>
            <person name="Ye M."/>
            <person name="Lei B."/>
            <person name="Liao W."/>
            <person name="Wang J."/>
            <person name="Ji L."/>
            <person name="Li Y."/>
            <person name="Guo B."/>
            <person name="Mustafa N.S."/>
            <person name="Li S."/>
            <person name="Yun Q."/>
            <person name="Keller S.R."/>
            <person name="Mao J."/>
            <person name="Zhang R."/>
            <person name="Strauss S.H."/>
        </authorList>
    </citation>
    <scope>NUCLEOTIDE SEQUENCE</scope>
    <source>
        <strain evidence="9">GM15</strain>
        <tissue evidence="9">Leaf</tissue>
    </source>
</reference>
<dbReference type="GO" id="GO:0016020">
    <property type="term" value="C:membrane"/>
    <property type="evidence" value="ECO:0007669"/>
    <property type="project" value="UniProtKB-SubCell"/>
</dbReference>
<protein>
    <submittedName>
        <fullName evidence="9">Uncharacterized protein</fullName>
    </submittedName>
</protein>
<comment type="caution">
    <text evidence="9">The sequence shown here is derived from an EMBL/GenBank/DDBJ whole genome shotgun (WGS) entry which is preliminary data.</text>
</comment>
<comment type="subcellular location">
    <subcellularLocation>
        <location evidence="1">Membrane</location>
        <topology evidence="1">Single-pass membrane protein</topology>
    </subcellularLocation>
</comment>
<dbReference type="PROSITE" id="PS00086">
    <property type="entry name" value="CYTOCHROME_P450"/>
    <property type="match status" value="1"/>
</dbReference>
<feature type="transmembrane region" description="Helical" evidence="8">
    <location>
        <begin position="20"/>
        <end position="37"/>
    </location>
</feature>
<organism evidence="9 10">
    <name type="scientific">Populus tomentosa</name>
    <name type="common">Chinese white poplar</name>
    <dbReference type="NCBI Taxonomy" id="118781"/>
    <lineage>
        <taxon>Eukaryota</taxon>
        <taxon>Viridiplantae</taxon>
        <taxon>Streptophyta</taxon>
        <taxon>Embryophyta</taxon>
        <taxon>Tracheophyta</taxon>
        <taxon>Spermatophyta</taxon>
        <taxon>Magnoliopsida</taxon>
        <taxon>eudicotyledons</taxon>
        <taxon>Gunneridae</taxon>
        <taxon>Pentapetalae</taxon>
        <taxon>rosids</taxon>
        <taxon>fabids</taxon>
        <taxon>Malpighiales</taxon>
        <taxon>Salicaceae</taxon>
        <taxon>Saliceae</taxon>
        <taxon>Populus</taxon>
    </lineage>
</organism>
<evidence type="ECO:0000256" key="5">
    <source>
        <dbReference type="ARBA" id="ARBA00022989"/>
    </source>
</evidence>
<sequence length="458" mass="51304">MDLMILFEHPSSGSKASSPIIILATLLALAAGFYYKLKASKLAGKKLPPGSLGFPLVGESISLARAQKRDKIDEWMWKRIDKFGPVFKTSIFGTKTVVLTGQAGNRFLFSGGDGISYKQPKTIASILGKYSLFEISGSRHKLIRGAIVGFLKPERIQKIVGEINSLVQQQLSKELDGVDSVKIVPFMKRIAFNITCNIFFGIPDGKEKDTLFEEFSVAVKGCWAVPLDIPGTVFHRAMQARASLCKILSRIIDERRRRMEEGTVDVNENIIYSFLSLRDENDEPLIEEEILDMVLSLIMASHDSTTILLCLLVRLLSRDAEIYNKVLEVITLAFHCCPKSFSVSEDKIVLWVASGTHMDKSIFEDPEKFDPSRFDTSSKTFPPYTYIPFGAGLRICPGADFVRIESMLVIHHFITKYQWKEIIPDEPIIHDPMPYPAMGLPVKFYPRNGDLAIAGNDI</sequence>
<keyword evidence="7" id="KW-0349">Heme</keyword>
<dbReference type="PANTHER" id="PTHR24286:SF256">
    <property type="entry name" value="CYTOCHROME P450 FAMILY PROTEIN"/>
    <property type="match status" value="1"/>
</dbReference>
<evidence type="ECO:0000256" key="7">
    <source>
        <dbReference type="RuleBase" id="RU000461"/>
    </source>
</evidence>
<dbReference type="GO" id="GO:0020037">
    <property type="term" value="F:heme binding"/>
    <property type="evidence" value="ECO:0007669"/>
    <property type="project" value="InterPro"/>
</dbReference>
<evidence type="ECO:0000313" key="10">
    <source>
        <dbReference type="Proteomes" id="UP000886885"/>
    </source>
</evidence>
<keyword evidence="6 7" id="KW-0408">Iron</keyword>
<gene>
    <name evidence="9" type="ORF">POTOM_059223</name>
</gene>
<name>A0A8X7Y1Z0_POPTO</name>
<dbReference type="Pfam" id="PF00067">
    <property type="entry name" value="p450"/>
    <property type="match status" value="2"/>
</dbReference>
<evidence type="ECO:0000256" key="1">
    <source>
        <dbReference type="ARBA" id="ARBA00004167"/>
    </source>
</evidence>
<dbReference type="OrthoDB" id="3945418at2759"/>
<keyword evidence="7" id="KW-0560">Oxidoreductase</keyword>
<evidence type="ECO:0000256" key="6">
    <source>
        <dbReference type="ARBA" id="ARBA00023004"/>
    </source>
</evidence>
<proteinExistence type="inferred from homology"/>
<keyword evidence="3 8" id="KW-0812">Transmembrane</keyword>
<dbReference type="AlphaFoldDB" id="A0A8X7Y1Z0"/>
<evidence type="ECO:0000313" key="9">
    <source>
        <dbReference type="EMBL" id="KAG6737695.1"/>
    </source>
</evidence>